<organism evidence="1 2">
    <name type="scientific">Peronospora matthiolae</name>
    <dbReference type="NCBI Taxonomy" id="2874970"/>
    <lineage>
        <taxon>Eukaryota</taxon>
        <taxon>Sar</taxon>
        <taxon>Stramenopiles</taxon>
        <taxon>Oomycota</taxon>
        <taxon>Peronosporomycetes</taxon>
        <taxon>Peronosporales</taxon>
        <taxon>Peronosporaceae</taxon>
        <taxon>Peronospora</taxon>
    </lineage>
</organism>
<proteinExistence type="predicted"/>
<sequence>MSSAQDTITNIPINKFDGDNHATWSRYMRGVFLTKSTWYVVSRKTSPTYADDRSMDVYVEANNIVFVLMLHHMDADYHHIVDDYEEAWVVWARLETLYGGSQKAGRIYLKRQLFSMEMAEGGNVMHHIAMKSSASARR</sequence>
<reference evidence="1" key="1">
    <citation type="submission" date="2024-01" db="EMBL/GenBank/DDBJ databases">
        <authorList>
            <person name="Webb A."/>
        </authorList>
    </citation>
    <scope>NUCLEOTIDE SEQUENCE</scope>
    <source>
        <strain evidence="1">Pm1</strain>
    </source>
</reference>
<accession>A0AAV1VD93</accession>
<protein>
    <recommendedName>
        <fullName evidence="3">DUF4219 domain-containing protein</fullName>
    </recommendedName>
</protein>
<gene>
    <name evidence="1" type="ORF">PM001_LOCUS29317</name>
</gene>
<comment type="caution">
    <text evidence="1">The sequence shown here is derived from an EMBL/GenBank/DDBJ whole genome shotgun (WGS) entry which is preliminary data.</text>
</comment>
<evidence type="ECO:0000313" key="2">
    <source>
        <dbReference type="Proteomes" id="UP001162060"/>
    </source>
</evidence>
<evidence type="ECO:0000313" key="1">
    <source>
        <dbReference type="EMBL" id="CAK7944167.1"/>
    </source>
</evidence>
<name>A0AAV1VD93_9STRA</name>
<dbReference type="Pfam" id="PF14223">
    <property type="entry name" value="Retrotran_gag_2"/>
    <property type="match status" value="1"/>
</dbReference>
<dbReference type="Proteomes" id="UP001162060">
    <property type="component" value="Unassembled WGS sequence"/>
</dbReference>
<evidence type="ECO:0008006" key="3">
    <source>
        <dbReference type="Google" id="ProtNLM"/>
    </source>
</evidence>
<dbReference type="AlphaFoldDB" id="A0AAV1VD93"/>
<dbReference type="EMBL" id="CAKLBY020000306">
    <property type="protein sequence ID" value="CAK7944167.1"/>
    <property type="molecule type" value="Genomic_DNA"/>
</dbReference>